<evidence type="ECO:0000259" key="1">
    <source>
        <dbReference type="PROSITE" id="PS50914"/>
    </source>
</evidence>
<feature type="domain" description="BON" evidence="1">
    <location>
        <begin position="156"/>
        <end position="224"/>
    </location>
</feature>
<dbReference type="InterPro" id="IPR007055">
    <property type="entry name" value="BON_dom"/>
</dbReference>
<dbReference type="RefSeq" id="WP_044439011.1">
    <property type="nucleotide sequence ID" value="NZ_JYFC01000001.1"/>
</dbReference>
<protein>
    <recommendedName>
        <fullName evidence="1">BON domain-containing protein</fullName>
    </recommendedName>
</protein>
<dbReference type="Gene3D" id="3.30.1340.30">
    <property type="match status" value="3"/>
</dbReference>
<dbReference type="PANTHER" id="PTHR34606:SF15">
    <property type="entry name" value="BON DOMAIN-CONTAINING PROTEIN"/>
    <property type="match status" value="1"/>
</dbReference>
<dbReference type="PANTHER" id="PTHR34606">
    <property type="entry name" value="BON DOMAIN-CONTAINING PROTEIN"/>
    <property type="match status" value="1"/>
</dbReference>
<name>A0ABR5CJ86_9MICO</name>
<dbReference type="PROSITE" id="PS50914">
    <property type="entry name" value="BON"/>
    <property type="match status" value="3"/>
</dbReference>
<sequence>MSTISDQTRVDRAVKQAVIDELTWTPEIEPAGIGIAVSDGVVTLAGETRSWSELLAAEKAIWRVKGVHTVVNDLTVRHTIEAEAADEEIGRRVNSALEWTAQLPAGEVHATVRDGSVILTGTVDWQFQRDAARKSVQDIEYVRHIDNRIELARRVSAADAEERIRNALRRHALIDADRITVAVEGTRVRLLGTAASFEERAEAQRAAWKSPHVSHVDNQIVVAS</sequence>
<proteinExistence type="predicted"/>
<evidence type="ECO:0000313" key="3">
    <source>
        <dbReference type="Proteomes" id="UP000032503"/>
    </source>
</evidence>
<gene>
    <name evidence="2" type="ORF">TZ00_02700</name>
</gene>
<dbReference type="Proteomes" id="UP000032503">
    <property type="component" value="Unassembled WGS sequence"/>
</dbReference>
<evidence type="ECO:0000313" key="2">
    <source>
        <dbReference type="EMBL" id="KJC65712.1"/>
    </source>
</evidence>
<accession>A0ABR5CJ86</accession>
<dbReference type="EMBL" id="JYFC01000001">
    <property type="protein sequence ID" value="KJC65712.1"/>
    <property type="molecule type" value="Genomic_DNA"/>
</dbReference>
<keyword evidence="3" id="KW-1185">Reference proteome</keyword>
<feature type="domain" description="BON" evidence="1">
    <location>
        <begin position="10"/>
        <end position="78"/>
    </location>
</feature>
<reference evidence="2 3" key="1">
    <citation type="journal article" date="2001" name="Int. J. Syst. Evol. Microbiol.">
        <title>Agreia bicolorata gen. nov., sp. nov., to accommodate actinobacteria isolated from narrow reed grass infected by the nematode Heteroanguina graminophila.</title>
        <authorList>
            <person name="Evtushenko L.I."/>
            <person name="Dorofeeva L.V."/>
            <person name="Dobrovolskaya T.G."/>
            <person name="Streshinskaya G.M."/>
            <person name="Subbotin S.A."/>
            <person name="Tiedje J.M."/>
        </authorList>
    </citation>
    <scope>NUCLEOTIDE SEQUENCE [LARGE SCALE GENOMIC DNA]</scope>
    <source>
        <strain evidence="2 3">VKM Ac-1804</strain>
    </source>
</reference>
<dbReference type="InterPro" id="IPR014004">
    <property type="entry name" value="Transpt-assoc_nodulatn_dom_bac"/>
</dbReference>
<comment type="caution">
    <text evidence="2">The sequence shown here is derived from an EMBL/GenBank/DDBJ whole genome shotgun (WGS) entry which is preliminary data.</text>
</comment>
<dbReference type="SMART" id="SM00749">
    <property type="entry name" value="BON"/>
    <property type="match status" value="3"/>
</dbReference>
<dbReference type="Pfam" id="PF04972">
    <property type="entry name" value="BON"/>
    <property type="match status" value="3"/>
</dbReference>
<feature type="domain" description="BON" evidence="1">
    <location>
        <begin position="85"/>
        <end position="153"/>
    </location>
</feature>
<dbReference type="InterPro" id="IPR051686">
    <property type="entry name" value="Lipoprotein_DolP"/>
</dbReference>
<organism evidence="2 3">
    <name type="scientific">Agreia bicolorata</name>
    <dbReference type="NCBI Taxonomy" id="110935"/>
    <lineage>
        <taxon>Bacteria</taxon>
        <taxon>Bacillati</taxon>
        <taxon>Actinomycetota</taxon>
        <taxon>Actinomycetes</taxon>
        <taxon>Micrococcales</taxon>
        <taxon>Microbacteriaceae</taxon>
        <taxon>Agreia</taxon>
    </lineage>
</organism>